<dbReference type="Proteomes" id="UP001459277">
    <property type="component" value="Unassembled WGS sequence"/>
</dbReference>
<dbReference type="PANTHER" id="PTHR40891:SF1">
    <property type="entry name" value="DUF295 DOMAIN-CONTAINING PROTEIN"/>
    <property type="match status" value="1"/>
</dbReference>
<dbReference type="PANTHER" id="PTHR40891">
    <property type="entry name" value="DUF295 DOMAIN-CONTAINING PROTEIN"/>
    <property type="match status" value="1"/>
</dbReference>
<dbReference type="InterPro" id="IPR005174">
    <property type="entry name" value="KIB1-4_b-propeller"/>
</dbReference>
<name>A0AAW2BIA1_9ROSI</name>
<dbReference type="AlphaFoldDB" id="A0AAW2BIA1"/>
<reference evidence="3 4" key="1">
    <citation type="submission" date="2024-01" db="EMBL/GenBank/DDBJ databases">
        <title>A telomere-to-telomere, gap-free genome of sweet tea (Lithocarpus litseifolius).</title>
        <authorList>
            <person name="Zhou J."/>
        </authorList>
    </citation>
    <scope>NUCLEOTIDE SEQUENCE [LARGE SCALE GENOMIC DNA]</scope>
    <source>
        <strain evidence="3">Zhou-2022a</strain>
        <tissue evidence="3">Leaf</tissue>
    </source>
</reference>
<dbReference type="EMBL" id="JAZDWU010000011">
    <property type="protein sequence ID" value="KAK9985671.1"/>
    <property type="molecule type" value="Genomic_DNA"/>
</dbReference>
<evidence type="ECO:0000256" key="1">
    <source>
        <dbReference type="SAM" id="Phobius"/>
    </source>
</evidence>
<accession>A0AAW2BIA1</accession>
<dbReference type="Pfam" id="PF03478">
    <property type="entry name" value="Beta-prop_KIB1-4"/>
    <property type="match status" value="1"/>
</dbReference>
<feature type="transmembrane region" description="Helical" evidence="1">
    <location>
        <begin position="173"/>
        <end position="192"/>
    </location>
</feature>
<keyword evidence="4" id="KW-1185">Reference proteome</keyword>
<comment type="caution">
    <text evidence="3">The sequence shown here is derived from an EMBL/GenBank/DDBJ whole genome shotgun (WGS) entry which is preliminary data.</text>
</comment>
<proteinExistence type="predicted"/>
<protein>
    <recommendedName>
        <fullName evidence="2">KIB1-4 beta-propeller domain-containing protein</fullName>
    </recommendedName>
</protein>
<evidence type="ECO:0000313" key="4">
    <source>
        <dbReference type="Proteomes" id="UP001459277"/>
    </source>
</evidence>
<keyword evidence="1" id="KW-0472">Membrane</keyword>
<evidence type="ECO:0000313" key="3">
    <source>
        <dbReference type="EMBL" id="KAK9985671.1"/>
    </source>
</evidence>
<keyword evidence="1" id="KW-0812">Transmembrane</keyword>
<gene>
    <name evidence="3" type="ORF">SO802_030622</name>
</gene>
<organism evidence="3 4">
    <name type="scientific">Lithocarpus litseifolius</name>
    <dbReference type="NCBI Taxonomy" id="425828"/>
    <lineage>
        <taxon>Eukaryota</taxon>
        <taxon>Viridiplantae</taxon>
        <taxon>Streptophyta</taxon>
        <taxon>Embryophyta</taxon>
        <taxon>Tracheophyta</taxon>
        <taxon>Spermatophyta</taxon>
        <taxon>Magnoliopsida</taxon>
        <taxon>eudicotyledons</taxon>
        <taxon>Gunneridae</taxon>
        <taxon>Pentapetalae</taxon>
        <taxon>rosids</taxon>
        <taxon>fabids</taxon>
        <taxon>Fagales</taxon>
        <taxon>Fagaceae</taxon>
        <taxon>Lithocarpus</taxon>
    </lineage>
</organism>
<sequence>MEPTHEGKEHKQELSDEKQLMLLNPPTVPQPYPWLLIFDGKDQERQTFFSISGDRFYTRTIPEMRNKEIIYTCNNGWLVLRDLINSMNVCLLNPTSKETVQLPPLEDDDDYTCILSSSPSNHNHQCRVVFINTKCLFYFCRLGDSKFDKRVFETEMPLGRIDMIDATFFGGKIYFIVCLGFAIYPLFIAEFVDSEIRFTKLGIEEYHDQSPQDIISSYSYLIESCGEILLLEKMMFGIFRRNVFGFLVFRMDLLENKWVQVKNIGERTIFLSRSGSSISTCSIVAEGVKQNAIYFTNAADRYLYVFDLEDDTISKSLPCPIVACQRLFLDWVMLS</sequence>
<keyword evidence="1" id="KW-1133">Transmembrane helix</keyword>
<feature type="domain" description="KIB1-4 beta-propeller" evidence="2">
    <location>
        <begin position="48"/>
        <end position="307"/>
    </location>
</feature>
<evidence type="ECO:0000259" key="2">
    <source>
        <dbReference type="Pfam" id="PF03478"/>
    </source>
</evidence>